<keyword evidence="1" id="KW-0812">Transmembrane</keyword>
<keyword evidence="1" id="KW-0472">Membrane</keyword>
<evidence type="ECO:0000313" key="3">
    <source>
        <dbReference type="Proteomes" id="UP001597601"/>
    </source>
</evidence>
<feature type="transmembrane region" description="Helical" evidence="1">
    <location>
        <begin position="86"/>
        <end position="105"/>
    </location>
</feature>
<name>A0ABW5XH78_9SPHI</name>
<dbReference type="RefSeq" id="WP_377121961.1">
    <property type="nucleotide sequence ID" value="NZ_JBHUHN010000001.1"/>
</dbReference>
<protein>
    <submittedName>
        <fullName evidence="2">DUF983 domain-containing protein</fullName>
    </submittedName>
</protein>
<accession>A0ABW5XH78</accession>
<keyword evidence="3" id="KW-1185">Reference proteome</keyword>
<organism evidence="2 3">
    <name type="scientific">Mucilaginibacter antarcticus</name>
    <dbReference type="NCBI Taxonomy" id="1855725"/>
    <lineage>
        <taxon>Bacteria</taxon>
        <taxon>Pseudomonadati</taxon>
        <taxon>Bacteroidota</taxon>
        <taxon>Sphingobacteriia</taxon>
        <taxon>Sphingobacteriales</taxon>
        <taxon>Sphingobacteriaceae</taxon>
        <taxon>Mucilaginibacter</taxon>
    </lineage>
</organism>
<dbReference type="EMBL" id="JBHUON010000001">
    <property type="protein sequence ID" value="MFD2863064.1"/>
    <property type="molecule type" value="Genomic_DNA"/>
</dbReference>
<proteinExistence type="predicted"/>
<gene>
    <name evidence="2" type="ORF">ACFSYC_00070</name>
</gene>
<reference evidence="3" key="1">
    <citation type="journal article" date="2019" name="Int. J. Syst. Evol. Microbiol.">
        <title>The Global Catalogue of Microorganisms (GCM) 10K type strain sequencing project: providing services to taxonomists for standard genome sequencing and annotation.</title>
        <authorList>
            <consortium name="The Broad Institute Genomics Platform"/>
            <consortium name="The Broad Institute Genome Sequencing Center for Infectious Disease"/>
            <person name="Wu L."/>
            <person name="Ma J."/>
        </authorList>
    </citation>
    <scope>NUCLEOTIDE SEQUENCE [LARGE SCALE GENOMIC DNA]</scope>
    <source>
        <strain evidence="3">KCTC 52232</strain>
    </source>
</reference>
<comment type="caution">
    <text evidence="2">The sequence shown here is derived from an EMBL/GenBank/DDBJ whole genome shotgun (WGS) entry which is preliminary data.</text>
</comment>
<feature type="transmembrane region" description="Helical" evidence="1">
    <location>
        <begin position="52"/>
        <end position="80"/>
    </location>
</feature>
<keyword evidence="1" id="KW-1133">Transmembrane helix</keyword>
<evidence type="ECO:0000256" key="1">
    <source>
        <dbReference type="SAM" id="Phobius"/>
    </source>
</evidence>
<sequence length="135" mass="15404">MAQTSQASAMLHAKCPRCRRGNMFEGHTYSFSFNRINLNCPRCNLYFEIEPGYFYAAMYISYALNVGTSFTIAMLTYLITGNTTSPWLYTCVIIGGCFIFAPVIFRASRVMLLFWLSPKIHYHAYLDVDDTTANT</sequence>
<evidence type="ECO:0000313" key="2">
    <source>
        <dbReference type="EMBL" id="MFD2863064.1"/>
    </source>
</evidence>
<dbReference type="Proteomes" id="UP001597601">
    <property type="component" value="Unassembled WGS sequence"/>
</dbReference>